<accession>A0A4Q2UAD7</accession>
<feature type="transmembrane region" description="Helical" evidence="7">
    <location>
        <begin position="343"/>
        <end position="371"/>
    </location>
</feature>
<feature type="transmembrane region" description="Helical" evidence="7">
    <location>
        <begin position="98"/>
        <end position="114"/>
    </location>
</feature>
<reference evidence="8 9" key="2">
    <citation type="submission" date="2019-02" db="EMBL/GenBank/DDBJ databases">
        <title>'Lichenibacterium ramalinii' gen. nov. sp. nov., 'Lichenibacterium minor' gen. nov. sp. nov.</title>
        <authorList>
            <person name="Pankratov T."/>
        </authorList>
    </citation>
    <scope>NUCLEOTIDE SEQUENCE [LARGE SCALE GENOMIC DNA]</scope>
    <source>
        <strain evidence="8 9">RmlP026</strain>
    </source>
</reference>
<keyword evidence="5 7" id="KW-1133">Transmembrane helix</keyword>
<feature type="transmembrane region" description="Helical" evidence="7">
    <location>
        <begin position="289"/>
        <end position="309"/>
    </location>
</feature>
<sequence>MPSLSRFEKTMPVNWIALTVFVICFAGVTILGFASANWRKGDLDLIHEWGLGGGTFGTLITWFLIGGDIYTAYTFIAIPALAFGAGAIAFFAVPYTTLIYPITFVVFPRMWSVCRRHGYITAADFVRGRFGNRWLALAVAVTGLVATMPYIALQLVGLEVVIAGLGLPTTGVLSELPLLIAFVILAAFTYTSGLRAPASIAVVKDVMVYIVIFAAIGVVIYRFGGFGPIFEAVPAAKLVLATPPAGSTGAYTTYATLAFGSAAALFMYPHALTAILSSSTRDVIRRNSALLPAYSLVLAFLTLLGFMAIKMGVGSNPLYTDLFKRYSNTFAVPALFLDIFPSWFAGFAFAAIGIGALVPAAIMSIAAANLWTRNIHLEFINPRATPQQEAKMAKLVSLVVKLGALYFVVGLEKDFVITLQLLGGVWIIQTLPAVLIGLYTRWFNSWALLVGWAVGMGFGTYAVAQTGFKNATYTLSIFGTQVPAFAAVYALIANIAVAVVLTLVFNMAARPERRDATVAADYV</sequence>
<comment type="similarity">
    <text evidence="2">Belongs to the sodium:solute symporter (SSF) (TC 2.A.21) family.</text>
</comment>
<evidence type="ECO:0000256" key="5">
    <source>
        <dbReference type="ARBA" id="ARBA00022989"/>
    </source>
</evidence>
<comment type="subcellular location">
    <subcellularLocation>
        <location evidence="1">Membrane</location>
        <topology evidence="1">Multi-pass membrane protein</topology>
    </subcellularLocation>
</comment>
<feature type="transmembrane region" description="Helical" evidence="7">
    <location>
        <begin position="12"/>
        <end position="34"/>
    </location>
</feature>
<name>A0A4Q2UAD7_9HYPH</name>
<dbReference type="GO" id="GO:0005886">
    <property type="term" value="C:plasma membrane"/>
    <property type="evidence" value="ECO:0007669"/>
    <property type="project" value="TreeGrafter"/>
</dbReference>
<dbReference type="OrthoDB" id="9810181at2"/>
<evidence type="ECO:0000256" key="3">
    <source>
        <dbReference type="ARBA" id="ARBA00022448"/>
    </source>
</evidence>
<feature type="transmembrane region" description="Helical" evidence="7">
    <location>
        <begin position="176"/>
        <end position="194"/>
    </location>
</feature>
<feature type="transmembrane region" description="Helical" evidence="7">
    <location>
        <begin position="250"/>
        <end position="268"/>
    </location>
</feature>
<proteinExistence type="inferred from homology"/>
<keyword evidence="6 7" id="KW-0472">Membrane</keyword>
<keyword evidence="4 7" id="KW-0812">Transmembrane</keyword>
<dbReference type="GO" id="GO:0022857">
    <property type="term" value="F:transmembrane transporter activity"/>
    <property type="evidence" value="ECO:0007669"/>
    <property type="project" value="InterPro"/>
</dbReference>
<protein>
    <submittedName>
        <fullName evidence="8">Sodium:solute symporter</fullName>
    </submittedName>
</protein>
<keyword evidence="3" id="KW-0813">Transport</keyword>
<dbReference type="PANTHER" id="PTHR48086:SF8">
    <property type="entry name" value="MONOCARBOXYLIC ACID PERMEASE"/>
    <property type="match status" value="1"/>
</dbReference>
<reference evidence="8 9" key="1">
    <citation type="submission" date="2018-12" db="EMBL/GenBank/DDBJ databases">
        <authorList>
            <person name="Grouzdev D.S."/>
            <person name="Krutkina M.S."/>
        </authorList>
    </citation>
    <scope>NUCLEOTIDE SEQUENCE [LARGE SCALE GENOMIC DNA]</scope>
    <source>
        <strain evidence="8 9">RmlP026</strain>
    </source>
</reference>
<evidence type="ECO:0000256" key="1">
    <source>
        <dbReference type="ARBA" id="ARBA00004141"/>
    </source>
</evidence>
<evidence type="ECO:0000313" key="8">
    <source>
        <dbReference type="EMBL" id="RYC33763.1"/>
    </source>
</evidence>
<dbReference type="AlphaFoldDB" id="A0A4Q2UAD7"/>
<dbReference type="PANTHER" id="PTHR48086">
    <property type="entry name" value="SODIUM/PROLINE SYMPORTER-RELATED"/>
    <property type="match status" value="1"/>
</dbReference>
<comment type="caution">
    <text evidence="8">The sequence shown here is derived from an EMBL/GenBank/DDBJ whole genome shotgun (WGS) entry which is preliminary data.</text>
</comment>
<dbReference type="InterPro" id="IPR001734">
    <property type="entry name" value="Na/solute_symporter"/>
</dbReference>
<feature type="transmembrane region" description="Helical" evidence="7">
    <location>
        <begin position="72"/>
        <end position="92"/>
    </location>
</feature>
<feature type="transmembrane region" description="Helical" evidence="7">
    <location>
        <begin position="484"/>
        <end position="505"/>
    </location>
</feature>
<feature type="transmembrane region" description="Helical" evidence="7">
    <location>
        <begin position="46"/>
        <end position="65"/>
    </location>
</feature>
<feature type="transmembrane region" description="Helical" evidence="7">
    <location>
        <begin position="206"/>
        <end position="230"/>
    </location>
</feature>
<evidence type="ECO:0000256" key="4">
    <source>
        <dbReference type="ARBA" id="ARBA00022692"/>
    </source>
</evidence>
<feature type="transmembrane region" description="Helical" evidence="7">
    <location>
        <begin position="446"/>
        <end position="464"/>
    </location>
</feature>
<dbReference type="PROSITE" id="PS50283">
    <property type="entry name" value="NA_SOLUT_SYMP_3"/>
    <property type="match status" value="1"/>
</dbReference>
<dbReference type="Gene3D" id="1.20.1730.10">
    <property type="entry name" value="Sodium/glucose cotransporter"/>
    <property type="match status" value="1"/>
</dbReference>
<keyword evidence="9" id="KW-1185">Reference proteome</keyword>
<feature type="transmembrane region" description="Helical" evidence="7">
    <location>
        <begin position="392"/>
        <end position="409"/>
    </location>
</feature>
<evidence type="ECO:0000313" key="9">
    <source>
        <dbReference type="Proteomes" id="UP000290759"/>
    </source>
</evidence>
<feature type="transmembrane region" description="Helical" evidence="7">
    <location>
        <begin position="415"/>
        <end position="439"/>
    </location>
</feature>
<dbReference type="InterPro" id="IPR050277">
    <property type="entry name" value="Sodium:Solute_Symporter"/>
</dbReference>
<dbReference type="InterPro" id="IPR038377">
    <property type="entry name" value="Na/Glc_symporter_sf"/>
</dbReference>
<feature type="transmembrane region" description="Helical" evidence="7">
    <location>
        <begin position="134"/>
        <end position="156"/>
    </location>
</feature>
<dbReference type="NCBIfam" id="NF046076">
    <property type="entry name" value="monocarbox_MctP"/>
    <property type="match status" value="1"/>
</dbReference>
<organism evidence="8 9">
    <name type="scientific">Lichenibacterium minor</name>
    <dbReference type="NCBI Taxonomy" id="2316528"/>
    <lineage>
        <taxon>Bacteria</taxon>
        <taxon>Pseudomonadati</taxon>
        <taxon>Pseudomonadota</taxon>
        <taxon>Alphaproteobacteria</taxon>
        <taxon>Hyphomicrobiales</taxon>
        <taxon>Lichenihabitantaceae</taxon>
        <taxon>Lichenibacterium</taxon>
    </lineage>
</organism>
<evidence type="ECO:0000256" key="2">
    <source>
        <dbReference type="ARBA" id="ARBA00006434"/>
    </source>
</evidence>
<dbReference type="RefSeq" id="WP_129222622.1">
    <property type="nucleotide sequence ID" value="NZ_QYBB01000001.1"/>
</dbReference>
<dbReference type="EMBL" id="QYBB01000001">
    <property type="protein sequence ID" value="RYC33763.1"/>
    <property type="molecule type" value="Genomic_DNA"/>
</dbReference>
<evidence type="ECO:0000256" key="7">
    <source>
        <dbReference type="SAM" id="Phobius"/>
    </source>
</evidence>
<gene>
    <name evidence="8" type="ORF">D3273_00465</name>
</gene>
<dbReference type="Proteomes" id="UP000290759">
    <property type="component" value="Unassembled WGS sequence"/>
</dbReference>
<evidence type="ECO:0000256" key="6">
    <source>
        <dbReference type="ARBA" id="ARBA00023136"/>
    </source>
</evidence>